<keyword evidence="3" id="KW-1185">Reference proteome</keyword>
<dbReference type="EMBL" id="UPSH01000001">
    <property type="protein sequence ID" value="VBB18523.1"/>
    <property type="molecule type" value="Genomic_DNA"/>
</dbReference>
<feature type="region of interest" description="Disordered" evidence="1">
    <location>
        <begin position="58"/>
        <end position="81"/>
    </location>
</feature>
<accession>A0A5K0UAN9</accession>
<reference evidence="2 3" key="1">
    <citation type="submission" date="2018-10" db="EMBL/GenBank/DDBJ databases">
        <authorList>
            <consortium name="IHU Genomes"/>
        </authorList>
    </citation>
    <scope>NUCLEOTIDE SEQUENCE [LARGE SCALE GENOMIC DNA]</scope>
    <source>
        <strain evidence="2 3">A1</strain>
    </source>
</reference>
<feature type="compositionally biased region" description="Polar residues" evidence="1">
    <location>
        <begin position="58"/>
        <end position="67"/>
    </location>
</feature>
<protein>
    <submittedName>
        <fullName evidence="2">Uncharacterized protein</fullName>
    </submittedName>
</protein>
<proteinExistence type="predicted"/>
<evidence type="ECO:0000313" key="2">
    <source>
        <dbReference type="EMBL" id="VBB18523.1"/>
    </source>
</evidence>
<gene>
    <name evidence="2" type="ORF">YASMINEVIRUS_986</name>
</gene>
<organism evidence="2 3">
    <name type="scientific">Yasminevirus sp. GU-2018</name>
    <dbReference type="NCBI Taxonomy" id="2420051"/>
    <lineage>
        <taxon>Viruses</taxon>
        <taxon>Varidnaviria</taxon>
        <taxon>Bamfordvirae</taxon>
        <taxon>Nucleocytoviricota</taxon>
        <taxon>Megaviricetes</taxon>
        <taxon>Imitervirales</taxon>
        <taxon>Mimiviridae</taxon>
        <taxon>Klosneuvirinae</taxon>
        <taxon>Yasminevirus</taxon>
        <taxon>Yasminevirus saudimassiliense</taxon>
    </lineage>
</organism>
<evidence type="ECO:0000313" key="3">
    <source>
        <dbReference type="Proteomes" id="UP000594342"/>
    </source>
</evidence>
<comment type="caution">
    <text evidence="2">The sequence shown here is derived from an EMBL/GenBank/DDBJ whole genome shotgun (WGS) entry which is preliminary data.</text>
</comment>
<feature type="compositionally biased region" description="Basic and acidic residues" evidence="1">
    <location>
        <begin position="68"/>
        <end position="81"/>
    </location>
</feature>
<feature type="compositionally biased region" description="Low complexity" evidence="1">
    <location>
        <begin position="192"/>
        <end position="235"/>
    </location>
</feature>
<sequence length="542" mass="59480">MPPKIGTVCDCNNVTFDSIVQEKSQTVVTFTISHKSADNDKNICQDISHVDFLIKSTDLNNPNTEPKPNQDKSHPIEHGKDGAITLTSNELATYGITPDYYVVENGKNNPIVIKWDYNTGSGTFVVKHEGSPRDIYWVMIKAGTDRCIYEYELAEATTTTVAPTTTTTTTVAPTTTTTTTIAPTTEPPATTPSPTTTTTTEPPATTPSPTTTTEFPTTTPAPTTTDVPTTTEVTTTAEVSTTATVAPTTAEYGFCNDDCSPLFCVNHFFETYGNEEQQMICECDYTFDVKCHNLNELFGNLCINLNSKGSEIDPNNNVLKMSVNKLKECIANSVCTVRYTRDSANIVIDDCNGKSDVFKFPDVNGTKNLVKRCSAFDRLVRVFLDRCYGSDPVSSDPTKHFGQGTPNYESVSKTIACMMCEKQHANTALASYTGYSDIYHKIIVEGIADATLSKRGGLYDALKRQYKEKYALDGTLDDKLAQECVEVDMSNAVLIYCFRYRSVLKGKTSDWVDGVFDNDCENKNATTDSGVMICVRISQGDC</sequence>
<feature type="region of interest" description="Disordered" evidence="1">
    <location>
        <begin position="178"/>
        <end position="235"/>
    </location>
</feature>
<evidence type="ECO:0000256" key="1">
    <source>
        <dbReference type="SAM" id="MobiDB-lite"/>
    </source>
</evidence>
<name>A0A5K0UAN9_9VIRU</name>
<dbReference type="Proteomes" id="UP000594342">
    <property type="component" value="Unassembled WGS sequence"/>
</dbReference>